<evidence type="ECO:0000313" key="12">
    <source>
        <dbReference type="Proteomes" id="UP000001937"/>
    </source>
</evidence>
<proteinExistence type="predicted"/>
<dbReference type="GO" id="GO:0005886">
    <property type="term" value="C:plasma membrane"/>
    <property type="evidence" value="ECO:0007669"/>
    <property type="project" value="UniProtKB-SubCell"/>
</dbReference>
<dbReference type="SUPFAM" id="SSF52540">
    <property type="entry name" value="P-loop containing nucleoside triphosphate hydrolases"/>
    <property type="match status" value="1"/>
</dbReference>
<dbReference type="InterPro" id="IPR036640">
    <property type="entry name" value="ABC1_TM_sf"/>
</dbReference>
<dbReference type="InterPro" id="IPR027417">
    <property type="entry name" value="P-loop_NTPase"/>
</dbReference>
<feature type="transmembrane region" description="Helical" evidence="8">
    <location>
        <begin position="65"/>
        <end position="90"/>
    </location>
</feature>
<dbReference type="AlphaFoldDB" id="Q2J554"/>
<feature type="region of interest" description="Disordered" evidence="7">
    <location>
        <begin position="1"/>
        <end position="27"/>
    </location>
</feature>
<feature type="transmembrane region" description="Helical" evidence="8">
    <location>
        <begin position="279"/>
        <end position="302"/>
    </location>
</feature>
<keyword evidence="4" id="KW-0067">ATP-binding</keyword>
<dbReference type="SMART" id="SM00382">
    <property type="entry name" value="AAA"/>
    <property type="match status" value="1"/>
</dbReference>
<keyword evidence="2 8" id="KW-0812">Transmembrane</keyword>
<evidence type="ECO:0000256" key="5">
    <source>
        <dbReference type="ARBA" id="ARBA00022989"/>
    </source>
</evidence>
<gene>
    <name evidence="11" type="ordered locus">Francci3_4242</name>
</gene>
<dbReference type="OrthoDB" id="9806127at2"/>
<organism evidence="11 12">
    <name type="scientific">Frankia casuarinae (strain DSM 45818 / CECT 9043 / HFP020203 / CcI3)</name>
    <dbReference type="NCBI Taxonomy" id="106370"/>
    <lineage>
        <taxon>Bacteria</taxon>
        <taxon>Bacillati</taxon>
        <taxon>Actinomycetota</taxon>
        <taxon>Actinomycetes</taxon>
        <taxon>Frankiales</taxon>
        <taxon>Frankiaceae</taxon>
        <taxon>Frankia</taxon>
    </lineage>
</organism>
<dbReference type="GO" id="GO:0034040">
    <property type="term" value="F:ATPase-coupled lipid transmembrane transporter activity"/>
    <property type="evidence" value="ECO:0007669"/>
    <property type="project" value="TreeGrafter"/>
</dbReference>
<comment type="subcellular location">
    <subcellularLocation>
        <location evidence="1">Cell membrane</location>
        <topology evidence="1">Multi-pass membrane protein</topology>
    </subcellularLocation>
</comment>
<dbReference type="InterPro" id="IPR011527">
    <property type="entry name" value="ABC1_TM_dom"/>
</dbReference>
<evidence type="ECO:0000259" key="10">
    <source>
        <dbReference type="PROSITE" id="PS50929"/>
    </source>
</evidence>
<dbReference type="Pfam" id="PF00664">
    <property type="entry name" value="ABC_membrane"/>
    <property type="match status" value="1"/>
</dbReference>
<feature type="transmembrane region" description="Helical" evidence="8">
    <location>
        <begin position="322"/>
        <end position="346"/>
    </location>
</feature>
<reference evidence="11 12" key="1">
    <citation type="journal article" date="2007" name="Genome Res.">
        <title>Genome characteristics of facultatively symbiotic Frankia sp. strains reflect host range and host plant biogeography.</title>
        <authorList>
            <person name="Normand P."/>
            <person name="Lapierre P."/>
            <person name="Tisa L.S."/>
            <person name="Gogarten J.P."/>
            <person name="Alloisio N."/>
            <person name="Bagnarol E."/>
            <person name="Bassi C.A."/>
            <person name="Berry A.M."/>
            <person name="Bickhart D.M."/>
            <person name="Choisne N."/>
            <person name="Couloux A."/>
            <person name="Cournoyer B."/>
            <person name="Cruveiller S."/>
            <person name="Daubin V."/>
            <person name="Demange N."/>
            <person name="Francino M.P."/>
            <person name="Goltsman E."/>
            <person name="Huang Y."/>
            <person name="Kopp O.R."/>
            <person name="Labarre L."/>
            <person name="Lapidus A."/>
            <person name="Lavire C."/>
            <person name="Marechal J."/>
            <person name="Martinez M."/>
            <person name="Mastronunzio J.E."/>
            <person name="Mullin B.C."/>
            <person name="Niemann J."/>
            <person name="Pujic P."/>
            <person name="Rawnsley T."/>
            <person name="Rouy Z."/>
            <person name="Schenowitz C."/>
            <person name="Sellstedt A."/>
            <person name="Tavares F."/>
            <person name="Tomkins J.P."/>
            <person name="Vallenet D."/>
            <person name="Valverde C."/>
            <person name="Wall L.G."/>
            <person name="Wang Y."/>
            <person name="Medigue C."/>
            <person name="Benson D.R."/>
        </authorList>
    </citation>
    <scope>NUCLEOTIDE SEQUENCE [LARGE SCALE GENOMIC DNA]</scope>
    <source>
        <strain evidence="12">DSM 45818 / CECT 9043 / CcI3</strain>
    </source>
</reference>
<dbReference type="SUPFAM" id="SSF90123">
    <property type="entry name" value="ABC transporter transmembrane region"/>
    <property type="match status" value="1"/>
</dbReference>
<dbReference type="PANTHER" id="PTHR24221:SF654">
    <property type="entry name" value="ATP-BINDING CASSETTE SUB-FAMILY B MEMBER 6"/>
    <property type="match status" value="1"/>
</dbReference>
<name>Q2J554_FRACC</name>
<dbReference type="FunFam" id="3.40.50.300:FF:000218">
    <property type="entry name" value="Multidrug ABC transporter ATP-binding protein"/>
    <property type="match status" value="1"/>
</dbReference>
<dbReference type="PANTHER" id="PTHR24221">
    <property type="entry name" value="ATP-BINDING CASSETTE SUB-FAMILY B"/>
    <property type="match status" value="1"/>
</dbReference>
<feature type="transmembrane region" description="Helical" evidence="8">
    <location>
        <begin position="194"/>
        <end position="220"/>
    </location>
</feature>
<dbReference type="Gene3D" id="1.20.1560.10">
    <property type="entry name" value="ABC transporter type 1, transmembrane domain"/>
    <property type="match status" value="1"/>
</dbReference>
<protein>
    <submittedName>
        <fullName evidence="11">ABC transporter related</fullName>
    </submittedName>
</protein>
<evidence type="ECO:0000313" key="11">
    <source>
        <dbReference type="EMBL" id="ABD13588.1"/>
    </source>
</evidence>
<dbReference type="eggNOG" id="COG1132">
    <property type="taxonomic scope" value="Bacteria"/>
</dbReference>
<evidence type="ECO:0000259" key="9">
    <source>
        <dbReference type="PROSITE" id="PS50893"/>
    </source>
</evidence>
<dbReference type="PROSITE" id="PS50929">
    <property type="entry name" value="ABC_TM1F"/>
    <property type="match status" value="1"/>
</dbReference>
<dbReference type="EMBL" id="CP000249">
    <property type="protein sequence ID" value="ABD13588.1"/>
    <property type="molecule type" value="Genomic_DNA"/>
</dbReference>
<dbReference type="PROSITE" id="PS50893">
    <property type="entry name" value="ABC_TRANSPORTER_2"/>
    <property type="match status" value="1"/>
</dbReference>
<dbReference type="GO" id="GO:0016887">
    <property type="term" value="F:ATP hydrolysis activity"/>
    <property type="evidence" value="ECO:0007669"/>
    <property type="project" value="InterPro"/>
</dbReference>
<dbReference type="PhylomeDB" id="Q2J554"/>
<dbReference type="KEGG" id="fra:Francci3_4242"/>
<dbReference type="RefSeq" id="WP_011438597.1">
    <property type="nucleotide sequence ID" value="NC_007777.1"/>
</dbReference>
<dbReference type="Pfam" id="PF00005">
    <property type="entry name" value="ABC_tran"/>
    <property type="match status" value="1"/>
</dbReference>
<keyword evidence="12" id="KW-1185">Reference proteome</keyword>
<dbReference type="HOGENOM" id="CLU_000604_84_3_11"/>
<dbReference type="GO" id="GO:0140359">
    <property type="term" value="F:ABC-type transporter activity"/>
    <property type="evidence" value="ECO:0007669"/>
    <property type="project" value="InterPro"/>
</dbReference>
<evidence type="ECO:0000256" key="2">
    <source>
        <dbReference type="ARBA" id="ARBA00022692"/>
    </source>
</evidence>
<evidence type="ECO:0000256" key="7">
    <source>
        <dbReference type="SAM" id="MobiDB-lite"/>
    </source>
</evidence>
<dbReference type="Proteomes" id="UP000001937">
    <property type="component" value="Chromosome"/>
</dbReference>
<evidence type="ECO:0000256" key="8">
    <source>
        <dbReference type="SAM" id="Phobius"/>
    </source>
</evidence>
<keyword evidence="3" id="KW-0547">Nucleotide-binding</keyword>
<dbReference type="STRING" id="106370.Francci3_4242"/>
<accession>Q2J554</accession>
<evidence type="ECO:0000256" key="6">
    <source>
        <dbReference type="ARBA" id="ARBA00023136"/>
    </source>
</evidence>
<evidence type="ECO:0000256" key="4">
    <source>
        <dbReference type="ARBA" id="ARBA00022840"/>
    </source>
</evidence>
<sequence>MDSVAGGVPHQEIRSPGIGSRGAGQNGTGLDDVGTAVDNLVSRRVERHAALRSYLRFVATFKGPALLVVGVFVLSNSLLAVIPVLIGLLVQALASAPVQTHDAYLYAGVLLACNIGHDLTWRGAEVLYLRLLNHRGYEYENILFGNVINERYPYFVGKFTGKISSYVSTLGREFREILETACFTYVEQLVKVPAILMIMFSVNLYSGLTFLGSVAIMLLVGRHTVRRSARAEKRLADEVSEMDGYVIDVISNFVSVKSFLQEEAEYERVRRRRRQVIAAAYRSSFWSIVFWTSMSLVVRYLVWPVSIVLNLYLFLHGEMSLAQFTTFLSALVLFSDFIWGTVWEIAQLNLRLARIEEAYHYLFAGRNILSAGPDNSASPDNSAGSAGSGRPAVLPAVSGRLQFQGLSFAYPENDRNLVLAGIDLAIERGEKIGIVGRSGSGKTTFIKLLLGYYPLPPGMVAVDGVPVSNRQLARGISYVPQDTTLFHRSIRDNIVYGTAGPVTQAQVEAAALRAHAHSFISRAPDGYDTVVGERGIKLSTGQRQRIAIARAFLDDKPILILDEATSALDSESEVLVQNALENLWRDKTVIAVAHRLSTLLHMDRIVVLDDGRVVEQGSHRELLERRGRYHRLWQRQSGGMIPVE</sequence>
<feature type="domain" description="ABC transmembrane type-1" evidence="10">
    <location>
        <begin position="66"/>
        <end position="350"/>
    </location>
</feature>
<dbReference type="GO" id="GO:0005524">
    <property type="term" value="F:ATP binding"/>
    <property type="evidence" value="ECO:0007669"/>
    <property type="project" value="UniProtKB-KW"/>
</dbReference>
<keyword evidence="5 8" id="KW-1133">Transmembrane helix</keyword>
<evidence type="ECO:0000256" key="1">
    <source>
        <dbReference type="ARBA" id="ARBA00004651"/>
    </source>
</evidence>
<dbReference type="InterPro" id="IPR003439">
    <property type="entry name" value="ABC_transporter-like_ATP-bd"/>
</dbReference>
<feature type="domain" description="ABC transporter" evidence="9">
    <location>
        <begin position="401"/>
        <end position="635"/>
    </location>
</feature>
<dbReference type="InterPro" id="IPR039421">
    <property type="entry name" value="Type_1_exporter"/>
</dbReference>
<keyword evidence="6 8" id="KW-0472">Membrane</keyword>
<dbReference type="Gene3D" id="3.40.50.300">
    <property type="entry name" value="P-loop containing nucleotide triphosphate hydrolases"/>
    <property type="match status" value="1"/>
</dbReference>
<evidence type="ECO:0000256" key="3">
    <source>
        <dbReference type="ARBA" id="ARBA00022741"/>
    </source>
</evidence>
<dbReference type="InterPro" id="IPR003593">
    <property type="entry name" value="AAA+_ATPase"/>
</dbReference>